<proteinExistence type="predicted"/>
<reference evidence="1" key="1">
    <citation type="journal article" date="2021" name="Proc. Natl. Acad. Sci. U.S.A.">
        <title>A Catalog of Tens of Thousands of Viruses from Human Metagenomes Reveals Hidden Associations with Chronic Diseases.</title>
        <authorList>
            <person name="Tisza M.J."/>
            <person name="Buck C.B."/>
        </authorList>
    </citation>
    <scope>NUCLEOTIDE SEQUENCE</scope>
    <source>
        <strain evidence="1">Ctwnj8</strain>
    </source>
</reference>
<evidence type="ECO:0000313" key="1">
    <source>
        <dbReference type="EMBL" id="DAF87799.1"/>
    </source>
</evidence>
<organism evidence="1">
    <name type="scientific">Siphoviridae sp. ctwnj8</name>
    <dbReference type="NCBI Taxonomy" id="2825734"/>
    <lineage>
        <taxon>Viruses</taxon>
        <taxon>Duplodnaviria</taxon>
        <taxon>Heunggongvirae</taxon>
        <taxon>Uroviricota</taxon>
        <taxon>Caudoviricetes</taxon>
    </lineage>
</organism>
<dbReference type="Gene3D" id="1.10.246.150">
    <property type="match status" value="1"/>
</dbReference>
<protein>
    <submittedName>
        <fullName evidence="1">Head to tail adaptor</fullName>
    </submittedName>
</protein>
<dbReference type="InterPro" id="IPR053746">
    <property type="entry name" value="Viral_HT_Connector_Assembly"/>
</dbReference>
<sequence>MGVMPKRCNPCFYFIRKEGVNMIVSVSELMQMPEFTGISESVLQRKLNAAESLIRAYTNNNFQNRLIRFEAPSTAILLRCDPMLSVNDTVQITESVNQGLYVIQAIDTAKKETTLNKALFPAENNLITKVEYPNAVVEGVINMLIWEVQNRNKVGIQSETLSRHSVTYFSQDASNQVMGYPTALLGFLKPYIKARF</sequence>
<accession>A0A8S5U040</accession>
<dbReference type="EMBL" id="BK015969">
    <property type="protein sequence ID" value="DAF87799.1"/>
    <property type="molecule type" value="Genomic_DNA"/>
</dbReference>
<name>A0A8S5U040_9CAUD</name>